<dbReference type="PANTHER" id="PTHR20997:SF2">
    <property type="entry name" value="EG:BACR42I17.2 PROTEIN-RELATED"/>
    <property type="match status" value="1"/>
</dbReference>
<dbReference type="OMA" id="KESNCQQ"/>
<organism evidence="2 3">
    <name type="scientific">Drosophila navojoa</name>
    <name type="common">Fruit fly</name>
    <dbReference type="NCBI Taxonomy" id="7232"/>
    <lineage>
        <taxon>Eukaryota</taxon>
        <taxon>Metazoa</taxon>
        <taxon>Ecdysozoa</taxon>
        <taxon>Arthropoda</taxon>
        <taxon>Hexapoda</taxon>
        <taxon>Insecta</taxon>
        <taxon>Pterygota</taxon>
        <taxon>Neoptera</taxon>
        <taxon>Endopterygota</taxon>
        <taxon>Diptera</taxon>
        <taxon>Brachycera</taxon>
        <taxon>Muscomorpha</taxon>
        <taxon>Ephydroidea</taxon>
        <taxon>Drosophilidae</taxon>
        <taxon>Drosophila</taxon>
    </lineage>
</organism>
<accession>A0A484AXX5</accession>
<dbReference type="InterPro" id="IPR009832">
    <property type="entry name" value="DUF1397"/>
</dbReference>
<dbReference type="KEGG" id="dnv:108657388"/>
<gene>
    <name evidence="2" type="ORF">AWZ03_012320</name>
</gene>
<dbReference type="PANTHER" id="PTHR20997">
    <property type="entry name" value="EG:BACR42I17.2 PROTEIN-RELATED"/>
    <property type="match status" value="1"/>
</dbReference>
<dbReference type="EMBL" id="LSRL02000384">
    <property type="protein sequence ID" value="TDG41263.1"/>
    <property type="molecule type" value="Genomic_DNA"/>
</dbReference>
<evidence type="ECO:0000313" key="2">
    <source>
        <dbReference type="EMBL" id="TDG41263.1"/>
    </source>
</evidence>
<comment type="caution">
    <text evidence="2">The sequence shown here is derived from an EMBL/GenBank/DDBJ whole genome shotgun (WGS) entry which is preliminary data.</text>
</comment>
<evidence type="ECO:0000313" key="3">
    <source>
        <dbReference type="Proteomes" id="UP000295192"/>
    </source>
</evidence>
<protein>
    <recommendedName>
        <fullName evidence="4">Protein TsetseEP domain-containing protein</fullName>
    </recommendedName>
</protein>
<keyword evidence="3" id="KW-1185">Reference proteome</keyword>
<evidence type="ECO:0000256" key="1">
    <source>
        <dbReference type="SAM" id="SignalP"/>
    </source>
</evidence>
<sequence>METTLNGSRRLLALCVALIGCCCCCCSLAAAELQLPNASNIKDLNELGAHYLPAGYGPANVSLADLQRLLEQKCAKANAALPASEVNATKLSDDIQQAGGKLMECLNGLANITVVLDEVERARPLGDLDVVFEKYCLRLPQARQCLTDFNAVLLPCLTREERQHNAVMQRIIGKLLDFVCYKNGDQIALFIAEQGPECLEQHKDNMGRCLEKSFGHYMPSQLNISTVELPELVLGSRQCTELHDFESCVVRHLENCTNITPSNIVESMFRYVRKESNCQQIVDRVTRDHSQALTQRAGAARSWTHSAGAAAAAITLALALAVM</sequence>
<feature type="signal peptide" evidence="1">
    <location>
        <begin position="1"/>
        <end position="29"/>
    </location>
</feature>
<evidence type="ECO:0008006" key="4">
    <source>
        <dbReference type="Google" id="ProtNLM"/>
    </source>
</evidence>
<dbReference type="STRING" id="7232.A0A484AXX5"/>
<keyword evidence="1" id="KW-0732">Signal</keyword>
<dbReference type="Proteomes" id="UP000295192">
    <property type="component" value="Unassembled WGS sequence"/>
</dbReference>
<dbReference type="Pfam" id="PF07165">
    <property type="entry name" value="DUF1397"/>
    <property type="match status" value="1"/>
</dbReference>
<name>A0A484AXX5_DRONA</name>
<reference evidence="2 3" key="1">
    <citation type="journal article" date="2019" name="J. Hered.">
        <title>An Improved Genome Assembly for Drosophila navojoa, the Basal Species in the mojavensis Cluster.</title>
        <authorList>
            <person name="Vanderlinde T."/>
            <person name="Dupim E.G."/>
            <person name="Nazario-Yepiz N.O."/>
            <person name="Carvalho A.B."/>
        </authorList>
    </citation>
    <scope>NUCLEOTIDE SEQUENCE [LARGE SCALE GENOMIC DNA]</scope>
    <source>
        <strain evidence="2">Navoj_Jal97</strain>
        <tissue evidence="2">Whole organism</tissue>
    </source>
</reference>
<dbReference type="AlphaFoldDB" id="A0A484AXX5"/>
<proteinExistence type="predicted"/>
<feature type="chain" id="PRO_5019857531" description="Protein TsetseEP domain-containing protein" evidence="1">
    <location>
        <begin position="30"/>
        <end position="323"/>
    </location>
</feature>
<dbReference type="OrthoDB" id="6512861at2759"/>